<dbReference type="EMBL" id="BAAAPC010000012">
    <property type="protein sequence ID" value="GAA2001796.1"/>
    <property type="molecule type" value="Genomic_DNA"/>
</dbReference>
<organism evidence="1 2">
    <name type="scientific">Nocardiopsis rhodophaea</name>
    <dbReference type="NCBI Taxonomy" id="280238"/>
    <lineage>
        <taxon>Bacteria</taxon>
        <taxon>Bacillati</taxon>
        <taxon>Actinomycetota</taxon>
        <taxon>Actinomycetes</taxon>
        <taxon>Streptosporangiales</taxon>
        <taxon>Nocardiopsidaceae</taxon>
        <taxon>Nocardiopsis</taxon>
    </lineage>
</organism>
<dbReference type="Proteomes" id="UP001501585">
    <property type="component" value="Unassembled WGS sequence"/>
</dbReference>
<reference evidence="1 2" key="1">
    <citation type="journal article" date="2019" name="Int. J. Syst. Evol. Microbiol.">
        <title>The Global Catalogue of Microorganisms (GCM) 10K type strain sequencing project: providing services to taxonomists for standard genome sequencing and annotation.</title>
        <authorList>
            <consortium name="The Broad Institute Genomics Platform"/>
            <consortium name="The Broad Institute Genome Sequencing Center for Infectious Disease"/>
            <person name="Wu L."/>
            <person name="Ma J."/>
        </authorList>
    </citation>
    <scope>NUCLEOTIDE SEQUENCE [LARGE SCALE GENOMIC DNA]</scope>
    <source>
        <strain evidence="1 2">JCM 15313</strain>
    </source>
</reference>
<dbReference type="RefSeq" id="WP_344163156.1">
    <property type="nucleotide sequence ID" value="NZ_BAAAPC010000012.1"/>
</dbReference>
<proteinExistence type="predicted"/>
<name>A0ABN2T8N3_9ACTN</name>
<protein>
    <submittedName>
        <fullName evidence="1">Uncharacterized protein</fullName>
    </submittedName>
</protein>
<evidence type="ECO:0000313" key="1">
    <source>
        <dbReference type="EMBL" id="GAA2001796.1"/>
    </source>
</evidence>
<comment type="caution">
    <text evidence="1">The sequence shown here is derived from an EMBL/GenBank/DDBJ whole genome shotgun (WGS) entry which is preliminary data.</text>
</comment>
<gene>
    <name evidence="1" type="ORF">GCM10009799_31250</name>
</gene>
<keyword evidence="2" id="KW-1185">Reference proteome</keyword>
<accession>A0ABN2T8N3</accession>
<sequence>MAVITNYRMKRLLEAAEPISEARLPLDLRECAEGEWGRSSSGVLTPDGPPPSWTARLAGADPEELMKAELDVNDIRVDDEDLTGDPHTYLSKVVARGFLFAGSCLLRARNLPEAGDLRAVMSTGITEDFLIHGTTVKFFLRRGGLPKCFHDVEGYKIEGLAPISIDDLPVLGFET</sequence>
<evidence type="ECO:0000313" key="2">
    <source>
        <dbReference type="Proteomes" id="UP001501585"/>
    </source>
</evidence>